<feature type="transmembrane region" description="Helical" evidence="1">
    <location>
        <begin position="46"/>
        <end position="66"/>
    </location>
</feature>
<keyword evidence="1" id="KW-0812">Transmembrane</keyword>
<evidence type="ECO:0000313" key="3">
    <source>
        <dbReference type="EMBL" id="VFT92059.1"/>
    </source>
</evidence>
<dbReference type="EMBL" id="CAADRA010005662">
    <property type="protein sequence ID" value="VFT92059.1"/>
    <property type="molecule type" value="Genomic_DNA"/>
</dbReference>
<reference evidence="3 4" key="1">
    <citation type="submission" date="2019-03" db="EMBL/GenBank/DDBJ databases">
        <authorList>
            <person name="Gaulin E."/>
            <person name="Dumas B."/>
        </authorList>
    </citation>
    <scope>NUCLEOTIDE SEQUENCE [LARGE SCALE GENOMIC DNA]</scope>
    <source>
        <strain evidence="3">CBS 568.67</strain>
    </source>
</reference>
<name>A0A485L408_9STRA</name>
<proteinExistence type="predicted"/>
<gene>
    <name evidence="3" type="primary">Aste57867_15250</name>
    <name evidence="2" type="ORF">As57867_015194</name>
    <name evidence="3" type="ORF">ASTE57867_15250</name>
</gene>
<sequence>MFNGVAPLTTATSFQGPQATDKNFGGFWRLLLTLQPTHTTKSRTSAFFGLGYLVLTLVLSVSYTVFLNPSLANNLFWVHCNTSIYEIYLIDLLNLKLQTTRQGSVDVLDTPIQRTYWNRGVQATFVSNYARRVLHEEVLTLPDAMETLRSIYPSFAVSIYTQYCWVDFDKCWELAHTATRATRCLALYQGNAANYVETLVRNTDWTKFLANNIETWPIVIDRPAAYKQLSVDDEVAYLLAKTLTRYELFWQNEIQMEVKENIDVVNALGYRLAASIKSDDAKWGPWTTLNWFWNFRNDLGIFAPNNTSIVRSAPNFFEVEGIEVAAMFGLQDANGYFNLHASLFYSLLL</sequence>
<evidence type="ECO:0000256" key="1">
    <source>
        <dbReference type="SAM" id="Phobius"/>
    </source>
</evidence>
<keyword evidence="1" id="KW-0472">Membrane</keyword>
<keyword evidence="4" id="KW-1185">Reference proteome</keyword>
<protein>
    <submittedName>
        <fullName evidence="3">Aste57867_15250 protein</fullName>
    </submittedName>
</protein>
<keyword evidence="1" id="KW-1133">Transmembrane helix</keyword>
<evidence type="ECO:0000313" key="4">
    <source>
        <dbReference type="Proteomes" id="UP000332933"/>
    </source>
</evidence>
<organism evidence="3 4">
    <name type="scientific">Aphanomyces stellatus</name>
    <dbReference type="NCBI Taxonomy" id="120398"/>
    <lineage>
        <taxon>Eukaryota</taxon>
        <taxon>Sar</taxon>
        <taxon>Stramenopiles</taxon>
        <taxon>Oomycota</taxon>
        <taxon>Saprolegniomycetes</taxon>
        <taxon>Saprolegniales</taxon>
        <taxon>Verrucalvaceae</taxon>
        <taxon>Aphanomyces</taxon>
    </lineage>
</organism>
<reference evidence="2" key="2">
    <citation type="submission" date="2019-06" db="EMBL/GenBank/DDBJ databases">
        <title>Genomics analysis of Aphanomyces spp. identifies a new class of oomycete effector associated with host adaptation.</title>
        <authorList>
            <person name="Gaulin E."/>
        </authorList>
    </citation>
    <scope>NUCLEOTIDE SEQUENCE</scope>
    <source>
        <strain evidence="2">CBS 578.67</strain>
    </source>
</reference>
<accession>A0A485L408</accession>
<evidence type="ECO:0000313" key="2">
    <source>
        <dbReference type="EMBL" id="KAF0693830.1"/>
    </source>
</evidence>
<dbReference type="EMBL" id="VJMH01005641">
    <property type="protein sequence ID" value="KAF0693830.1"/>
    <property type="molecule type" value="Genomic_DNA"/>
</dbReference>
<dbReference type="AlphaFoldDB" id="A0A485L408"/>
<dbReference type="Proteomes" id="UP000332933">
    <property type="component" value="Unassembled WGS sequence"/>
</dbReference>